<evidence type="ECO:0000256" key="1">
    <source>
        <dbReference type="ARBA" id="ARBA00011764"/>
    </source>
</evidence>
<keyword evidence="3" id="KW-0805">Transcription regulation</keyword>
<evidence type="ECO:0000256" key="4">
    <source>
        <dbReference type="ARBA" id="ARBA00023163"/>
    </source>
</evidence>
<accession>A0ABD1E6I4</accession>
<evidence type="ECO:0000256" key="5">
    <source>
        <dbReference type="ARBA" id="ARBA00025466"/>
    </source>
</evidence>
<evidence type="ECO:0000256" key="2">
    <source>
        <dbReference type="ARBA" id="ARBA00016807"/>
    </source>
</evidence>
<protein>
    <recommendedName>
        <fullName evidence="2">Regulatory protein zeste</fullName>
    </recommendedName>
</protein>
<proteinExistence type="predicted"/>
<evidence type="ECO:0000256" key="3">
    <source>
        <dbReference type="ARBA" id="ARBA00023015"/>
    </source>
</evidence>
<dbReference type="AlphaFoldDB" id="A0ABD1E6I4"/>
<reference evidence="7 8" key="1">
    <citation type="submission" date="2024-05" db="EMBL/GenBank/DDBJ databases">
        <title>Genetic variation in Jamaican populations of the coffee berry borer (Hypothenemus hampei).</title>
        <authorList>
            <person name="Errbii M."/>
            <person name="Myrie A."/>
        </authorList>
    </citation>
    <scope>NUCLEOTIDE SEQUENCE [LARGE SCALE GENOMIC DNA]</scope>
    <source>
        <strain evidence="7">JA-Hopewell-2020-01-JO</strain>
        <tissue evidence="7">Whole body</tissue>
    </source>
</reference>
<feature type="domain" description="Myb/SANT-like DNA-binding" evidence="6">
    <location>
        <begin position="12"/>
        <end position="84"/>
    </location>
</feature>
<dbReference type="PANTHER" id="PTHR23098:SF16">
    <property type="entry name" value="REGULATORY PROTEIN ZESTE"/>
    <property type="match status" value="1"/>
</dbReference>
<dbReference type="PANTHER" id="PTHR23098">
    <property type="entry name" value="AGAP001331-PA-RELATED"/>
    <property type="match status" value="1"/>
</dbReference>
<evidence type="ECO:0000313" key="7">
    <source>
        <dbReference type="EMBL" id="KAL1490214.1"/>
    </source>
</evidence>
<keyword evidence="4" id="KW-0804">Transcription</keyword>
<dbReference type="EMBL" id="JBDJPC010000010">
    <property type="protein sequence ID" value="KAL1490214.1"/>
    <property type="molecule type" value="Genomic_DNA"/>
</dbReference>
<dbReference type="InterPro" id="IPR028002">
    <property type="entry name" value="Myb_DNA-bind_5"/>
</dbReference>
<gene>
    <name evidence="7" type="ORF">ABEB36_012944</name>
</gene>
<organism evidence="7 8">
    <name type="scientific">Hypothenemus hampei</name>
    <name type="common">Coffee berry borer</name>
    <dbReference type="NCBI Taxonomy" id="57062"/>
    <lineage>
        <taxon>Eukaryota</taxon>
        <taxon>Metazoa</taxon>
        <taxon>Ecdysozoa</taxon>
        <taxon>Arthropoda</taxon>
        <taxon>Hexapoda</taxon>
        <taxon>Insecta</taxon>
        <taxon>Pterygota</taxon>
        <taxon>Neoptera</taxon>
        <taxon>Endopterygota</taxon>
        <taxon>Coleoptera</taxon>
        <taxon>Polyphaga</taxon>
        <taxon>Cucujiformia</taxon>
        <taxon>Curculionidae</taxon>
        <taxon>Scolytinae</taxon>
        <taxon>Hypothenemus</taxon>
    </lineage>
</organism>
<dbReference type="Proteomes" id="UP001566132">
    <property type="component" value="Unassembled WGS sequence"/>
</dbReference>
<keyword evidence="8" id="KW-1185">Reference proteome</keyword>
<comment type="caution">
    <text evidence="7">The sequence shown here is derived from an EMBL/GenBank/DDBJ whole genome shotgun (WGS) entry which is preliminary data.</text>
</comment>
<name>A0ABD1E6I4_HYPHA</name>
<evidence type="ECO:0000313" key="8">
    <source>
        <dbReference type="Proteomes" id="UP001566132"/>
    </source>
</evidence>
<evidence type="ECO:0000259" key="6">
    <source>
        <dbReference type="Pfam" id="PF13873"/>
    </source>
</evidence>
<comment type="function">
    <text evidence="5">Involved in transvection phenomena (= synapsis-dependent gene expression), where the synaptic pairing of chromosomes carrying genes with which zeste interacts influences the expression of these genes. Zeste binds to DNA and stimulates transcription from a nearby promoter.</text>
</comment>
<dbReference type="Pfam" id="PF13873">
    <property type="entry name" value="Myb_DNA-bind_5"/>
    <property type="match status" value="1"/>
</dbReference>
<sequence>MELDKKRKAYIFSIEEQLRLLDLITKEKHIIENKTTNKLTNDEKDQAWQRVTTVFNAVAIHHRNMEQLKTKYDNLKTKTRKIVAAQKNHVKGTGGGAPINDKLDPVVEAILKIINIKTVVGFENVFDSENDEFVNSGMDLNITDLPVMIINDDNISNDINTEIENIMPTCTEENAESNETPMQPCTSALGNINEILPSVKKSKRKWSNYTPHKLKEAVSKHLRPTITNPVIVAKEEYLKKKQHI</sequence>
<comment type="subunit">
    <text evidence="1">Self-associates forming complexes of several hundred monomers.</text>
</comment>